<dbReference type="OrthoDB" id="4035606at2759"/>
<proteinExistence type="predicted"/>
<accession>A0A1E4SPB5</accession>
<dbReference type="Gene3D" id="3.10.20.250">
    <property type="entry name" value="YML108W-like"/>
    <property type="match status" value="1"/>
</dbReference>
<dbReference type="AlphaFoldDB" id="A0A1E4SPB5"/>
<sequence length="95" mass="10925">MSDEEIVMEELENPLRAIIVVNSPENPDGDMEERLLDSIQSFDDMNQFFDNFDEKIAIPNEGHIKYEVGSDGLVVIVVDNLELRNKALEFMDDYT</sequence>
<dbReference type="InterPro" id="IPR035946">
    <property type="entry name" value="YML108W-like_sf"/>
</dbReference>
<name>A0A1E4SPB5_9ASCO</name>
<gene>
    <name evidence="1" type="ORF">CANTADRAFT_32226</name>
</gene>
<reference evidence="2" key="1">
    <citation type="submission" date="2016-05" db="EMBL/GenBank/DDBJ databases">
        <title>Comparative genomics of biotechnologically important yeasts.</title>
        <authorList>
            <consortium name="DOE Joint Genome Institute"/>
            <person name="Riley R."/>
            <person name="Haridas S."/>
            <person name="Wolfe K.H."/>
            <person name="Lopes M.R."/>
            <person name="Hittinger C.T."/>
            <person name="Goker M."/>
            <person name="Salamov A."/>
            <person name="Wisecaver J."/>
            <person name="Long T.M."/>
            <person name="Aerts A.L."/>
            <person name="Barry K."/>
            <person name="Choi C."/>
            <person name="Clum A."/>
            <person name="Coughlan A.Y."/>
            <person name="Deshpande S."/>
            <person name="Douglass A.P."/>
            <person name="Hanson S.J."/>
            <person name="Klenk H.-P."/>
            <person name="Labutti K."/>
            <person name="Lapidus A."/>
            <person name="Lindquist E."/>
            <person name="Lipzen A."/>
            <person name="Meier-Kolthoff J.P."/>
            <person name="Ohm R.A."/>
            <person name="Otillar R.P."/>
            <person name="Pangilinan J."/>
            <person name="Peng Y."/>
            <person name="Rokas A."/>
            <person name="Rosa C.A."/>
            <person name="Scheuner C."/>
            <person name="Sibirny A.A."/>
            <person name="Slot J.C."/>
            <person name="Stielow J.B."/>
            <person name="Sun H."/>
            <person name="Kurtzman C.P."/>
            <person name="Blackwell M."/>
            <person name="Grigoriev I.V."/>
            <person name="Jeffries T.W."/>
        </authorList>
    </citation>
    <scope>NUCLEOTIDE SEQUENCE [LARGE SCALE GENOMIC DNA]</scope>
    <source>
        <strain evidence="2">NRRL Y-17324</strain>
    </source>
</reference>
<evidence type="ECO:0000313" key="2">
    <source>
        <dbReference type="Proteomes" id="UP000094285"/>
    </source>
</evidence>
<keyword evidence="2" id="KW-1185">Reference proteome</keyword>
<dbReference type="RefSeq" id="XP_020066379.1">
    <property type="nucleotide sequence ID" value="XM_020208444.1"/>
</dbReference>
<dbReference type="Proteomes" id="UP000094285">
    <property type="component" value="Unassembled WGS sequence"/>
</dbReference>
<dbReference type="Pfam" id="PF08987">
    <property type="entry name" value="DUF1892"/>
    <property type="match status" value="1"/>
</dbReference>
<protein>
    <submittedName>
        <fullName evidence="1">DUF1892-domain-containing protein</fullName>
    </submittedName>
</protein>
<dbReference type="InterPro" id="IPR015080">
    <property type="entry name" value="DUF1892"/>
</dbReference>
<dbReference type="SUPFAM" id="SSF89975">
    <property type="entry name" value="Hypothetical protein Yml108w"/>
    <property type="match status" value="1"/>
</dbReference>
<feature type="non-terminal residue" evidence="1">
    <location>
        <position position="95"/>
    </location>
</feature>
<dbReference type="EMBL" id="KV453910">
    <property type="protein sequence ID" value="ODV81257.1"/>
    <property type="molecule type" value="Genomic_DNA"/>
</dbReference>
<dbReference type="GeneID" id="30982581"/>
<organism evidence="1 2">
    <name type="scientific">Suhomyces tanzawaensis NRRL Y-17324</name>
    <dbReference type="NCBI Taxonomy" id="984487"/>
    <lineage>
        <taxon>Eukaryota</taxon>
        <taxon>Fungi</taxon>
        <taxon>Dikarya</taxon>
        <taxon>Ascomycota</taxon>
        <taxon>Saccharomycotina</taxon>
        <taxon>Pichiomycetes</taxon>
        <taxon>Debaryomycetaceae</taxon>
        <taxon>Suhomyces</taxon>
    </lineage>
</organism>
<evidence type="ECO:0000313" key="1">
    <source>
        <dbReference type="EMBL" id="ODV81257.1"/>
    </source>
</evidence>